<dbReference type="PANTHER" id="PTHR46871">
    <property type="entry name" value="BROMO-ADJACENT HOMOLOGY (BAH) DOMAIN-CONTAINING PROTEIN"/>
    <property type="match status" value="1"/>
</dbReference>
<sequence>MKRIKKDETEDKQVNKKEKIEWRREICAYSVGKCIKVTGGGENRKCYYETFQFRGTQYSLEDTVLLDPYESKKTNYIALIKDIYVKKKDGFVKILVQWFYRQEDIKIKHAGKCESGDSEEIFFSFHQDEVFAESARSKCLVYFVPDDKQSSNLTKPPDFIVQKVYDNISKKLRKFSDEGFSVHQKFEISTLLAKTSSRTGDSSDIKKVPIVSKSERSVRKRDVSEAEIANSENNTEVNLFAYKSANDLDRDKRVGELLQALFKHICCASKEKEYGIKFVSSDNVVEVVLSLEEALYDSFADDIPKYNYKLALLIEKFKSSKVLVERILTGELKPEQVTKMQGYELIMADFEEPKTVEDAANDVEWTSIQ</sequence>
<dbReference type="OrthoDB" id="1922186at2759"/>
<dbReference type="Proteomes" id="UP000029121">
    <property type="component" value="Unassembled WGS sequence"/>
</dbReference>
<dbReference type="Pfam" id="PF01426">
    <property type="entry name" value="BAH"/>
    <property type="match status" value="1"/>
</dbReference>
<dbReference type="EMBL" id="KB870809">
    <property type="protein sequence ID" value="EOA25843.1"/>
    <property type="molecule type" value="Genomic_DNA"/>
</dbReference>
<dbReference type="KEGG" id="crb:17887176"/>
<dbReference type="SMART" id="SM00439">
    <property type="entry name" value="BAH"/>
    <property type="match status" value="1"/>
</dbReference>
<protein>
    <recommendedName>
        <fullName evidence="1">BAH domain-containing protein</fullName>
    </recommendedName>
</protein>
<evidence type="ECO:0000313" key="2">
    <source>
        <dbReference type="EMBL" id="EOA25843.1"/>
    </source>
</evidence>
<feature type="domain" description="BAH" evidence="1">
    <location>
        <begin position="56"/>
        <end position="176"/>
    </location>
</feature>
<dbReference type="InterPro" id="IPR043151">
    <property type="entry name" value="BAH_sf"/>
</dbReference>
<dbReference type="STRING" id="81985.R0HPF9"/>
<organism evidence="2 3">
    <name type="scientific">Capsella rubella</name>
    <dbReference type="NCBI Taxonomy" id="81985"/>
    <lineage>
        <taxon>Eukaryota</taxon>
        <taxon>Viridiplantae</taxon>
        <taxon>Streptophyta</taxon>
        <taxon>Embryophyta</taxon>
        <taxon>Tracheophyta</taxon>
        <taxon>Spermatophyta</taxon>
        <taxon>Magnoliopsida</taxon>
        <taxon>eudicotyledons</taxon>
        <taxon>Gunneridae</taxon>
        <taxon>Pentapetalae</taxon>
        <taxon>rosids</taxon>
        <taxon>malvids</taxon>
        <taxon>Brassicales</taxon>
        <taxon>Brassicaceae</taxon>
        <taxon>Camelineae</taxon>
        <taxon>Capsella</taxon>
    </lineage>
</organism>
<dbReference type="GO" id="GO:0006351">
    <property type="term" value="P:DNA-templated transcription"/>
    <property type="evidence" value="ECO:0007669"/>
    <property type="project" value="InterPro"/>
</dbReference>
<name>R0HPF9_9BRAS</name>
<dbReference type="eggNOG" id="KOG1886">
    <property type="taxonomic scope" value="Eukaryota"/>
</dbReference>
<keyword evidence="3" id="KW-1185">Reference proteome</keyword>
<dbReference type="SUPFAM" id="SSF82061">
    <property type="entry name" value="BAH domain"/>
    <property type="match status" value="1"/>
</dbReference>
<dbReference type="PROSITE" id="PS51038">
    <property type="entry name" value="BAH"/>
    <property type="match status" value="1"/>
</dbReference>
<evidence type="ECO:0000259" key="1">
    <source>
        <dbReference type="PROSITE" id="PS51038"/>
    </source>
</evidence>
<reference evidence="3" key="1">
    <citation type="journal article" date="2013" name="Nat. Genet.">
        <title>The Capsella rubella genome and the genomic consequences of rapid mating system evolution.</title>
        <authorList>
            <person name="Slotte T."/>
            <person name="Hazzouri K.M."/>
            <person name="Agren J.A."/>
            <person name="Koenig D."/>
            <person name="Maumus F."/>
            <person name="Guo Y.L."/>
            <person name="Steige K."/>
            <person name="Platts A.E."/>
            <person name="Escobar J.S."/>
            <person name="Newman L.K."/>
            <person name="Wang W."/>
            <person name="Mandakova T."/>
            <person name="Vello E."/>
            <person name="Smith L.M."/>
            <person name="Henz S.R."/>
            <person name="Steffen J."/>
            <person name="Takuno S."/>
            <person name="Brandvain Y."/>
            <person name="Coop G."/>
            <person name="Andolfatto P."/>
            <person name="Hu T.T."/>
            <person name="Blanchette M."/>
            <person name="Clark R.M."/>
            <person name="Quesneville H."/>
            <person name="Nordborg M."/>
            <person name="Gaut B.S."/>
            <person name="Lysak M.A."/>
            <person name="Jenkins J."/>
            <person name="Grimwood J."/>
            <person name="Chapman J."/>
            <person name="Prochnik S."/>
            <person name="Shu S."/>
            <person name="Rokhsar D."/>
            <person name="Schmutz J."/>
            <person name="Weigel D."/>
            <person name="Wright S.I."/>
        </authorList>
    </citation>
    <scope>NUCLEOTIDE SEQUENCE [LARGE SCALE GENOMIC DNA]</scope>
    <source>
        <strain evidence="3">cv. Monte Gargano</strain>
    </source>
</reference>
<dbReference type="Gene3D" id="2.30.30.490">
    <property type="match status" value="1"/>
</dbReference>
<dbReference type="SUPFAM" id="SSF46942">
    <property type="entry name" value="Elongation factor TFIIS domain 2"/>
    <property type="match status" value="1"/>
</dbReference>
<dbReference type="InterPro" id="IPR036575">
    <property type="entry name" value="TFIIS_cen_dom_sf"/>
</dbReference>
<dbReference type="AlphaFoldDB" id="R0HPF9"/>
<dbReference type="InterPro" id="IPR001025">
    <property type="entry name" value="BAH_dom"/>
</dbReference>
<dbReference type="PANTHER" id="PTHR46871:SF1">
    <property type="entry name" value="BROMO-ADJACENT HOMOLOGY (BAH) DOMAIN-CONTAINING PROTEIN"/>
    <property type="match status" value="1"/>
</dbReference>
<dbReference type="Gene3D" id="1.10.472.30">
    <property type="entry name" value="Transcription elongation factor S-II, central domain"/>
    <property type="match status" value="1"/>
</dbReference>
<evidence type="ECO:0000313" key="3">
    <source>
        <dbReference type="Proteomes" id="UP000029121"/>
    </source>
</evidence>
<accession>R0HPF9</accession>
<gene>
    <name evidence="2" type="ORF">CARUB_v10019216mg</name>
</gene>
<dbReference type="GO" id="GO:0003682">
    <property type="term" value="F:chromatin binding"/>
    <property type="evidence" value="ECO:0007669"/>
    <property type="project" value="InterPro"/>
</dbReference>
<proteinExistence type="predicted"/>